<keyword evidence="11" id="KW-0865">Zymogen</keyword>
<comment type="catalytic activity">
    <reaction evidence="17">
        <text>1-hexadecanoyl-2-(9Z-octadecenoyl)-sn-glycero-3-phospho-(1'-sn-glycerol) + H2O = 1-hexadecanoyl-sn-glycero-3-phospho-(1'-sn-glycerol) + (9Z)-octadecenoate + H(+)</text>
        <dbReference type="Rhea" id="RHEA:40919"/>
        <dbReference type="ChEBI" id="CHEBI:15377"/>
        <dbReference type="ChEBI" id="CHEBI:15378"/>
        <dbReference type="ChEBI" id="CHEBI:30823"/>
        <dbReference type="ChEBI" id="CHEBI:72841"/>
        <dbReference type="ChEBI" id="CHEBI:75158"/>
    </reaction>
    <physiologicalReaction direction="left-to-right" evidence="17">
        <dbReference type="Rhea" id="RHEA:40920"/>
    </physiologicalReaction>
</comment>
<feature type="disulfide bond" evidence="26">
    <location>
        <begin position="41"/>
        <end position="57"/>
    </location>
</feature>
<evidence type="ECO:0000256" key="19">
    <source>
        <dbReference type="ARBA" id="ARBA00048221"/>
    </source>
</evidence>
<evidence type="ECO:0000259" key="28">
    <source>
        <dbReference type="SMART" id="SM00085"/>
    </source>
</evidence>
<evidence type="ECO:0000256" key="3">
    <source>
        <dbReference type="ARBA" id="ARBA00013278"/>
    </source>
</evidence>
<comment type="catalytic activity">
    <reaction evidence="20">
        <text>1,2-dihexadecanoyl-sn-glycero-3-phosphocholine + H2O = 1-hexadecanoyl-sn-glycero-3-phosphocholine + hexadecanoate + H(+)</text>
        <dbReference type="Rhea" id="RHEA:41223"/>
        <dbReference type="ChEBI" id="CHEBI:7896"/>
        <dbReference type="ChEBI" id="CHEBI:15377"/>
        <dbReference type="ChEBI" id="CHEBI:15378"/>
        <dbReference type="ChEBI" id="CHEBI:72998"/>
        <dbReference type="ChEBI" id="CHEBI:72999"/>
    </reaction>
    <physiologicalReaction direction="left-to-right" evidence="20">
        <dbReference type="Rhea" id="RHEA:41224"/>
    </physiologicalReaction>
</comment>
<keyword evidence="13" id="KW-1208">Phospholipid metabolism</keyword>
<keyword evidence="5" id="KW-0964">Secreted</keyword>
<feature type="disulfide bond" evidence="26">
    <location>
        <begin position="63"/>
        <end position="110"/>
    </location>
</feature>
<dbReference type="GO" id="GO:0005102">
    <property type="term" value="F:signaling receptor binding"/>
    <property type="evidence" value="ECO:0007669"/>
    <property type="project" value="UniProtKB-ARBA"/>
</dbReference>
<dbReference type="PROSITE" id="PS00118">
    <property type="entry name" value="PA2_HIS"/>
    <property type="match status" value="1"/>
</dbReference>
<evidence type="ECO:0000256" key="23">
    <source>
        <dbReference type="ARBA" id="ARBA00049039"/>
    </source>
</evidence>
<comment type="caution">
    <text evidence="29">The sequence shown here is derived from an EMBL/GenBank/DDBJ whole genome shotgun (WGS) entry which is preliminary data.</text>
</comment>
<dbReference type="GO" id="GO:0005509">
    <property type="term" value="F:calcium ion binding"/>
    <property type="evidence" value="ECO:0007669"/>
    <property type="project" value="InterPro"/>
</dbReference>
<feature type="disulfide bond" evidence="26">
    <location>
        <begin position="56"/>
        <end position="117"/>
    </location>
</feature>
<dbReference type="EC" id="3.1.1.4" evidence="3"/>
<keyword evidence="6 25" id="KW-0479">Metal-binding</keyword>
<evidence type="ECO:0000313" key="29">
    <source>
        <dbReference type="EMBL" id="OBS80817.1"/>
    </source>
</evidence>
<feature type="active site" evidence="24">
    <location>
        <position position="111"/>
    </location>
</feature>
<feature type="binding site" evidence="25">
    <location>
        <position position="61"/>
    </location>
    <ligand>
        <name>Ca(2+)</name>
        <dbReference type="ChEBI" id="CHEBI:29108"/>
    </ligand>
</feature>
<feature type="non-terminal residue" evidence="29">
    <location>
        <position position="1"/>
    </location>
</feature>
<dbReference type="GO" id="GO:0048146">
    <property type="term" value="P:positive regulation of fibroblast proliferation"/>
    <property type="evidence" value="ECO:0007669"/>
    <property type="project" value="TreeGrafter"/>
</dbReference>
<dbReference type="GO" id="GO:0005576">
    <property type="term" value="C:extracellular region"/>
    <property type="evidence" value="ECO:0007669"/>
    <property type="project" value="UniProtKB-SubCell"/>
</dbReference>
<dbReference type="GO" id="GO:0005543">
    <property type="term" value="F:phospholipid binding"/>
    <property type="evidence" value="ECO:0007669"/>
    <property type="project" value="TreeGrafter"/>
</dbReference>
<evidence type="ECO:0000256" key="1">
    <source>
        <dbReference type="ARBA" id="ARBA00004613"/>
    </source>
</evidence>
<protein>
    <recommendedName>
        <fullName evidence="4">Phospholipase A2</fullName>
        <ecNumber evidence="3">3.1.1.4</ecNumber>
    </recommendedName>
    <alternativeName>
        <fullName evidence="15">Group IB phospholipase A2</fullName>
    </alternativeName>
    <alternativeName>
        <fullName evidence="14">Phosphatidylcholine 2-acylhydrolase 1B</fullName>
    </alternativeName>
</protein>
<evidence type="ECO:0000256" key="24">
    <source>
        <dbReference type="PIRSR" id="PIRSR601211-1"/>
    </source>
</evidence>
<comment type="catalytic activity">
    <reaction evidence="19">
        <text>N-hexadecanoyl-1,2-di-(9Z-octadecenoyl)-sn-glycero-3-phosphoethanolamine + H2O = N-hexadecanoyl-1-(9Z-octadecenoyl)-sn-glycero-3-phosphoethanolamine + (9Z)-octadecenoate + H(+)</text>
        <dbReference type="Rhea" id="RHEA:45424"/>
        <dbReference type="ChEBI" id="CHEBI:15377"/>
        <dbReference type="ChEBI" id="CHEBI:15378"/>
        <dbReference type="ChEBI" id="CHEBI:30823"/>
        <dbReference type="ChEBI" id="CHEBI:78097"/>
        <dbReference type="ChEBI" id="CHEBI:85217"/>
    </reaction>
    <physiologicalReaction direction="left-to-right" evidence="19">
        <dbReference type="Rhea" id="RHEA:45425"/>
    </physiologicalReaction>
</comment>
<proteinExistence type="inferred from homology"/>
<dbReference type="EMBL" id="LZPO01017311">
    <property type="protein sequence ID" value="OBS80817.1"/>
    <property type="molecule type" value="Genomic_DNA"/>
</dbReference>
<evidence type="ECO:0000256" key="11">
    <source>
        <dbReference type="ARBA" id="ARBA00023145"/>
    </source>
</evidence>
<evidence type="ECO:0000256" key="12">
    <source>
        <dbReference type="ARBA" id="ARBA00023157"/>
    </source>
</evidence>
<dbReference type="InterPro" id="IPR033112">
    <property type="entry name" value="PLA2_Asp_AS"/>
</dbReference>
<dbReference type="Gene3D" id="1.20.90.10">
    <property type="entry name" value="Phospholipase A2 domain"/>
    <property type="match status" value="1"/>
</dbReference>
<evidence type="ECO:0000256" key="26">
    <source>
        <dbReference type="PIRSR" id="PIRSR601211-3"/>
    </source>
</evidence>
<evidence type="ECO:0000256" key="4">
    <source>
        <dbReference type="ARBA" id="ARBA00021721"/>
    </source>
</evidence>
<comment type="catalytic activity">
    <reaction evidence="18">
        <text>1,2-ditetradecanoyl-sn-glycero-3-phosphocholine + H2O = 1-tetradecanoyl-sn-glycero-3-phosphocholine + tetradecanoate + H(+)</text>
        <dbReference type="Rhea" id="RHEA:54456"/>
        <dbReference type="ChEBI" id="CHEBI:15377"/>
        <dbReference type="ChEBI" id="CHEBI:15378"/>
        <dbReference type="ChEBI" id="CHEBI:30807"/>
        <dbReference type="ChEBI" id="CHEBI:45240"/>
        <dbReference type="ChEBI" id="CHEBI:64489"/>
    </reaction>
</comment>
<dbReference type="SUPFAM" id="SSF48619">
    <property type="entry name" value="Phospholipase A2, PLA2"/>
    <property type="match status" value="1"/>
</dbReference>
<reference evidence="29 30" key="1">
    <citation type="submission" date="2016-06" db="EMBL/GenBank/DDBJ databases">
        <title>The Draft Genome Sequence and Annotation of the Desert Woodrat Neotoma lepida.</title>
        <authorList>
            <person name="Campbell M."/>
            <person name="Oakeson K.F."/>
            <person name="Yandell M."/>
            <person name="Halpert J.R."/>
            <person name="Dearing D."/>
        </authorList>
    </citation>
    <scope>NUCLEOTIDE SEQUENCE [LARGE SCALE GENOMIC DNA]</scope>
    <source>
        <strain evidence="29">417</strain>
        <tissue evidence="29">Liver</tissue>
    </source>
</reference>
<dbReference type="SMART" id="SM00085">
    <property type="entry name" value="PA2c"/>
    <property type="match status" value="1"/>
</dbReference>
<feature type="disulfide bond" evidence="26">
    <location>
        <begin position="96"/>
        <end position="108"/>
    </location>
</feature>
<dbReference type="PROSITE" id="PS00119">
    <property type="entry name" value="PA2_ASP"/>
    <property type="match status" value="1"/>
</dbReference>
<evidence type="ECO:0000256" key="9">
    <source>
        <dbReference type="ARBA" id="ARBA00022837"/>
    </source>
</evidence>
<dbReference type="InterPro" id="IPR016090">
    <property type="entry name" value="PLA2-like_dom"/>
</dbReference>
<evidence type="ECO:0000256" key="13">
    <source>
        <dbReference type="ARBA" id="ARBA00023264"/>
    </source>
</evidence>
<evidence type="ECO:0000256" key="21">
    <source>
        <dbReference type="ARBA" id="ARBA00048373"/>
    </source>
</evidence>
<accession>A0A1A6HSW1</accession>
<dbReference type="GO" id="GO:0016042">
    <property type="term" value="P:lipid catabolic process"/>
    <property type="evidence" value="ECO:0007669"/>
    <property type="project" value="InterPro"/>
</dbReference>
<dbReference type="GO" id="GO:0006644">
    <property type="term" value="P:phospholipid metabolic process"/>
    <property type="evidence" value="ECO:0007669"/>
    <property type="project" value="InterPro"/>
</dbReference>
<dbReference type="Pfam" id="PF00068">
    <property type="entry name" value="Phospholip_A2_1"/>
    <property type="match status" value="1"/>
</dbReference>
<keyword evidence="10" id="KW-0443">Lipid metabolism</keyword>
<dbReference type="InterPro" id="IPR001211">
    <property type="entry name" value="PLA2"/>
</dbReference>
<comment type="cofactor">
    <cofactor evidence="25">
        <name>Ca(2+)</name>
        <dbReference type="ChEBI" id="CHEBI:29108"/>
    </cofactor>
    <text evidence="25">Binds 1 Ca(2+) ion per subunit.</text>
</comment>
<dbReference type="Proteomes" id="UP000092124">
    <property type="component" value="Unassembled WGS sequence"/>
</dbReference>
<dbReference type="OrthoDB" id="5841574at2759"/>
<dbReference type="AlphaFoldDB" id="A0A1A6HSW1"/>
<dbReference type="PANTHER" id="PTHR11716">
    <property type="entry name" value="PHOSPHOLIPASE A2 FAMILY MEMBER"/>
    <property type="match status" value="1"/>
</dbReference>
<name>A0A1A6HSW1_NEOLE</name>
<evidence type="ECO:0000256" key="17">
    <source>
        <dbReference type="ARBA" id="ARBA00048015"/>
    </source>
</evidence>
<evidence type="ECO:0000256" key="27">
    <source>
        <dbReference type="RuleBase" id="RU003654"/>
    </source>
</evidence>
<dbReference type="InterPro" id="IPR036444">
    <property type="entry name" value="PLipase_A2_dom_sf"/>
</dbReference>
<keyword evidence="12 26" id="KW-1015">Disulfide bond</keyword>
<organism evidence="29 30">
    <name type="scientific">Neotoma lepida</name>
    <name type="common">Desert woodrat</name>
    <dbReference type="NCBI Taxonomy" id="56216"/>
    <lineage>
        <taxon>Eukaryota</taxon>
        <taxon>Metazoa</taxon>
        <taxon>Chordata</taxon>
        <taxon>Craniata</taxon>
        <taxon>Vertebrata</taxon>
        <taxon>Euteleostomi</taxon>
        <taxon>Mammalia</taxon>
        <taxon>Eutheria</taxon>
        <taxon>Euarchontoglires</taxon>
        <taxon>Glires</taxon>
        <taxon>Rodentia</taxon>
        <taxon>Myomorpha</taxon>
        <taxon>Muroidea</taxon>
        <taxon>Cricetidae</taxon>
        <taxon>Neotominae</taxon>
        <taxon>Neotoma</taxon>
    </lineage>
</organism>
<evidence type="ECO:0000256" key="6">
    <source>
        <dbReference type="ARBA" id="ARBA00022723"/>
    </source>
</evidence>
<feature type="active site" evidence="24">
    <location>
        <position position="60"/>
    </location>
</feature>
<feature type="binding site" evidence="25">
    <location>
        <position position="40"/>
    </location>
    <ligand>
        <name>Ca(2+)</name>
        <dbReference type="ChEBI" id="CHEBI:29108"/>
    </ligand>
</feature>
<dbReference type="GO" id="GO:0050482">
    <property type="term" value="P:arachidonate secretion"/>
    <property type="evidence" value="ECO:0007669"/>
    <property type="project" value="InterPro"/>
</dbReference>
<comment type="similarity">
    <text evidence="2 27">Belongs to the phospholipase A2 family.</text>
</comment>
<dbReference type="PANTHER" id="PTHR11716:SF94">
    <property type="entry name" value="PHOSPHOLIPASE A2"/>
    <property type="match status" value="1"/>
</dbReference>
<sequence length="132" mass="15069">GATAHSISRRAVWQFGNAFACTIPWIGGRTFTEYNYIGCYCAFVYWNYRSADLDRCCQSHDHCYAQVKKLETCKFLIRNPYSSHYSYSCSGKEITCSDENDPCEALICNCDRQAAICISKTPHNKDYNGDHC</sequence>
<dbReference type="STRING" id="56216.A0A1A6HSW1"/>
<dbReference type="GO" id="GO:0047498">
    <property type="term" value="F:calcium-dependent phospholipase A2 activity"/>
    <property type="evidence" value="ECO:0007669"/>
    <property type="project" value="TreeGrafter"/>
</dbReference>
<feature type="disulfide bond" evidence="26">
    <location>
        <begin position="73"/>
        <end position="103"/>
    </location>
</feature>
<evidence type="ECO:0000313" key="30">
    <source>
        <dbReference type="Proteomes" id="UP000092124"/>
    </source>
</evidence>
<keyword evidence="9 25" id="KW-0106">Calcium</keyword>
<keyword evidence="7" id="KW-0378">Hydrolase</keyword>
<comment type="catalytic activity">
    <reaction evidence="21">
        <text>1-hexadecanoyl-2-(5Z,8Z,11Z,14Z-eicosatetraenoyl)-sn-glycero-3-phosphocholine + H2O = 1-hexadecanoyl-sn-glycero-3-phosphocholine + (5Z,8Z,11Z,14Z)-eicosatetraenoate + H(+)</text>
        <dbReference type="Rhea" id="RHEA:40427"/>
        <dbReference type="ChEBI" id="CHEBI:15377"/>
        <dbReference type="ChEBI" id="CHEBI:15378"/>
        <dbReference type="ChEBI" id="CHEBI:32395"/>
        <dbReference type="ChEBI" id="CHEBI:72998"/>
        <dbReference type="ChEBI" id="CHEBI:73003"/>
    </reaction>
    <physiologicalReaction direction="left-to-right" evidence="21">
        <dbReference type="Rhea" id="RHEA:40428"/>
    </physiologicalReaction>
</comment>
<evidence type="ECO:0000256" key="2">
    <source>
        <dbReference type="ARBA" id="ARBA00007056"/>
    </source>
</evidence>
<comment type="catalytic activity">
    <reaction evidence="23">
        <text>1-hexadecanoyl-2-(9Z,12Z-octadecadienoyl)-sn-glycero-3-phosphoethanolamine + H2O = 1-hexadecanoyl-sn-glycero-3-phosphoethanolamine + (9Z,12Z)-octadecadienoate + H(+)</text>
        <dbReference type="Rhea" id="RHEA:40815"/>
        <dbReference type="ChEBI" id="CHEBI:15377"/>
        <dbReference type="ChEBI" id="CHEBI:15378"/>
        <dbReference type="ChEBI" id="CHEBI:30245"/>
        <dbReference type="ChEBI" id="CHEBI:73004"/>
        <dbReference type="ChEBI" id="CHEBI:73008"/>
    </reaction>
    <physiologicalReaction direction="left-to-right" evidence="23">
        <dbReference type="Rhea" id="RHEA:40816"/>
    </physiologicalReaction>
</comment>
<dbReference type="FunFam" id="1.20.90.10:FF:000011">
    <property type="entry name" value="Phospholipase A(2)"/>
    <property type="match status" value="1"/>
</dbReference>
<evidence type="ECO:0000256" key="10">
    <source>
        <dbReference type="ARBA" id="ARBA00023098"/>
    </source>
</evidence>
<feature type="domain" description="Phospholipase A2-like central" evidence="28">
    <location>
        <begin position="11"/>
        <end position="132"/>
    </location>
</feature>
<evidence type="ECO:0000256" key="14">
    <source>
        <dbReference type="ARBA" id="ARBA00041854"/>
    </source>
</evidence>
<comment type="catalytic activity">
    <reaction evidence="16">
        <text>N,1-dihexadecanoyl-2-(9Z,12Z-octadecadienoyl)-sn-glycero-3-phosphoethanolamine + H2O = N,1-dihexadecanoyl-sn-glycero-3-phosphoethanolamine + (9Z,12Z)-octadecadienoate + H(+)</text>
        <dbReference type="Rhea" id="RHEA:56424"/>
        <dbReference type="ChEBI" id="CHEBI:15377"/>
        <dbReference type="ChEBI" id="CHEBI:15378"/>
        <dbReference type="ChEBI" id="CHEBI:30245"/>
        <dbReference type="ChEBI" id="CHEBI:85334"/>
        <dbReference type="ChEBI" id="CHEBI:85335"/>
    </reaction>
    <physiologicalReaction direction="left-to-right" evidence="16">
        <dbReference type="Rhea" id="RHEA:56425"/>
    </physiologicalReaction>
</comment>
<dbReference type="PRINTS" id="PR00389">
    <property type="entry name" value="PHPHLIPASEA2"/>
</dbReference>
<evidence type="ECO:0000256" key="22">
    <source>
        <dbReference type="ARBA" id="ARBA00048699"/>
    </source>
</evidence>
<dbReference type="GO" id="GO:0006633">
    <property type="term" value="P:fatty acid biosynthetic process"/>
    <property type="evidence" value="ECO:0007669"/>
    <property type="project" value="TreeGrafter"/>
</dbReference>
<evidence type="ECO:0000256" key="18">
    <source>
        <dbReference type="ARBA" id="ARBA00048029"/>
    </source>
</evidence>
<evidence type="ECO:0000256" key="15">
    <source>
        <dbReference type="ARBA" id="ARBA00042411"/>
    </source>
</evidence>
<comment type="catalytic activity">
    <reaction evidence="22">
        <text>1-hexadecanoyl-2-(9Z-octadecenoyl)-sn-glycero-3-phosphocholine + H2O = 1-hexadecanoyl-sn-glycero-3-phosphocholine + (9Z)-octadecenoate + H(+)</text>
        <dbReference type="Rhea" id="RHEA:38779"/>
        <dbReference type="ChEBI" id="CHEBI:15377"/>
        <dbReference type="ChEBI" id="CHEBI:15378"/>
        <dbReference type="ChEBI" id="CHEBI:30823"/>
        <dbReference type="ChEBI" id="CHEBI:72998"/>
        <dbReference type="ChEBI" id="CHEBI:73001"/>
    </reaction>
    <physiologicalReaction direction="left-to-right" evidence="22">
        <dbReference type="Rhea" id="RHEA:38780"/>
    </physiologicalReaction>
</comment>
<keyword evidence="30" id="KW-1185">Reference proteome</keyword>
<dbReference type="InterPro" id="IPR033113">
    <property type="entry name" value="PLA2_histidine"/>
</dbReference>
<keyword evidence="8" id="KW-0068">Autocatalytic cleavage</keyword>
<evidence type="ECO:0000256" key="16">
    <source>
        <dbReference type="ARBA" id="ARBA00047535"/>
    </source>
</evidence>
<evidence type="ECO:0000256" key="8">
    <source>
        <dbReference type="ARBA" id="ARBA00022813"/>
    </source>
</evidence>
<evidence type="ECO:0000256" key="7">
    <source>
        <dbReference type="ARBA" id="ARBA00022801"/>
    </source>
</evidence>
<gene>
    <name evidence="29" type="ORF">A6R68_20999</name>
</gene>
<evidence type="ECO:0000256" key="5">
    <source>
        <dbReference type="ARBA" id="ARBA00022525"/>
    </source>
</evidence>
<comment type="subcellular location">
    <subcellularLocation>
        <location evidence="1">Secreted</location>
    </subcellularLocation>
</comment>
<evidence type="ECO:0000256" key="20">
    <source>
        <dbReference type="ARBA" id="ARBA00048227"/>
    </source>
</evidence>
<evidence type="ECO:0000256" key="25">
    <source>
        <dbReference type="PIRSR" id="PIRSR601211-2"/>
    </source>
</evidence>